<keyword evidence="3" id="KW-1185">Reference proteome</keyword>
<keyword evidence="1" id="KW-0812">Transmembrane</keyword>
<reference evidence="3" key="1">
    <citation type="journal article" date="2019" name="Int. J. Syst. Evol. Microbiol.">
        <title>The Global Catalogue of Microorganisms (GCM) 10K type strain sequencing project: providing services to taxonomists for standard genome sequencing and annotation.</title>
        <authorList>
            <consortium name="The Broad Institute Genomics Platform"/>
            <consortium name="The Broad Institute Genome Sequencing Center for Infectious Disease"/>
            <person name="Wu L."/>
            <person name="Ma J."/>
        </authorList>
    </citation>
    <scope>NUCLEOTIDE SEQUENCE [LARGE SCALE GENOMIC DNA]</scope>
    <source>
        <strain evidence="3">JCM 32206</strain>
    </source>
</reference>
<evidence type="ECO:0000313" key="2">
    <source>
        <dbReference type="EMBL" id="GAA4490978.1"/>
    </source>
</evidence>
<name>A0ABP8PR64_9NOCA</name>
<accession>A0ABP8PR64</accession>
<dbReference type="Pfam" id="PF11271">
    <property type="entry name" value="PorA"/>
    <property type="match status" value="1"/>
</dbReference>
<evidence type="ECO:0000313" key="3">
    <source>
        <dbReference type="Proteomes" id="UP001501183"/>
    </source>
</evidence>
<dbReference type="Proteomes" id="UP001501183">
    <property type="component" value="Unassembled WGS sequence"/>
</dbReference>
<feature type="transmembrane region" description="Helical" evidence="1">
    <location>
        <begin position="309"/>
        <end position="331"/>
    </location>
</feature>
<dbReference type="EMBL" id="BAABFB010000078">
    <property type="protein sequence ID" value="GAA4490978.1"/>
    <property type="molecule type" value="Genomic_DNA"/>
</dbReference>
<comment type="caution">
    <text evidence="2">The sequence shown here is derived from an EMBL/GenBank/DDBJ whole genome shotgun (WGS) entry which is preliminary data.</text>
</comment>
<protein>
    <submittedName>
        <fullName evidence="2">DUF3068 domain-containing protein</fullName>
    </submittedName>
</protein>
<keyword evidence="1" id="KW-1133">Transmembrane helix</keyword>
<gene>
    <name evidence="2" type="ORF">GCM10023094_55070</name>
</gene>
<evidence type="ECO:0000256" key="1">
    <source>
        <dbReference type="SAM" id="Phobius"/>
    </source>
</evidence>
<proteinExistence type="predicted"/>
<keyword evidence="1" id="KW-0472">Membrane</keyword>
<sequence length="355" mass="38386">MSFTEPTTLDRMSISTRPSRRGTACAAIVAGTFLLTASALAPTYAAERLVKIPLSIEADTVSTGSAVLLDAAALAKGKLIIDHDVPVTINQLVTVQDPSDVDVVTLQSTVKMTRDDRTGPTAIVNASVDRSTVNRRTGLAVEEPAGSIQSSIDKPGDPVVHDGLQFKFPFDTQKWSYPYFDTTLRASHDVDFVGETELEGLPVYQFHQEIAPTLISGTITLPASTWGRAGAQPVTMKRFYGITRDLWVEPTSGAVVQVRQHYHQYFGTAVDDPNSVTIIDVAPKLDTQTQSEQVAFANKYRRLIQWGTVYGPIMGAVTGVLLLAGGIYLGVTGRRRETPVLQPEASTEPELVAVD</sequence>
<dbReference type="InterPro" id="IPR021424">
    <property type="entry name" value="PorA"/>
</dbReference>
<organism evidence="2 3">
    <name type="scientific">Rhodococcus olei</name>
    <dbReference type="NCBI Taxonomy" id="2161675"/>
    <lineage>
        <taxon>Bacteria</taxon>
        <taxon>Bacillati</taxon>
        <taxon>Actinomycetota</taxon>
        <taxon>Actinomycetes</taxon>
        <taxon>Mycobacteriales</taxon>
        <taxon>Nocardiaceae</taxon>
        <taxon>Rhodococcus</taxon>
    </lineage>
</organism>